<comment type="subcellular location">
    <subcellularLocation>
        <location evidence="1 11">Cell outer membrane</location>
        <topology evidence="1 11">Multi-pass membrane protein</topology>
    </subcellularLocation>
</comment>
<keyword evidence="3 11" id="KW-0813">Transport</keyword>
<keyword evidence="9" id="KW-0675">Receptor</keyword>
<dbReference type="Gene3D" id="2.170.130.10">
    <property type="entry name" value="TonB-dependent receptor, plug domain"/>
    <property type="match status" value="1"/>
</dbReference>
<keyword evidence="18" id="KW-1185">Reference proteome</keyword>
<dbReference type="Gene3D" id="2.40.170.20">
    <property type="entry name" value="TonB-dependent receptor, beta-barrel domain"/>
    <property type="match status" value="1"/>
</dbReference>
<evidence type="ECO:0000259" key="16">
    <source>
        <dbReference type="Pfam" id="PF07715"/>
    </source>
</evidence>
<dbReference type="InterPro" id="IPR012910">
    <property type="entry name" value="Plug_dom"/>
</dbReference>
<feature type="region of interest" description="Disordered" evidence="14">
    <location>
        <begin position="247"/>
        <end position="272"/>
    </location>
</feature>
<dbReference type="InterPro" id="IPR011276">
    <property type="entry name" value="TonB_haem/Hb_rcpt"/>
</dbReference>
<keyword evidence="5 11" id="KW-0812">Transmembrane</keyword>
<evidence type="ECO:0000313" key="17">
    <source>
        <dbReference type="EMBL" id="OHT22039.1"/>
    </source>
</evidence>
<keyword evidence="10 11" id="KW-0998">Cell outer membrane</keyword>
<evidence type="ECO:0000256" key="6">
    <source>
        <dbReference type="ARBA" id="ARBA00022729"/>
    </source>
</evidence>
<evidence type="ECO:0000256" key="14">
    <source>
        <dbReference type="SAM" id="MobiDB-lite"/>
    </source>
</evidence>
<evidence type="ECO:0000256" key="5">
    <source>
        <dbReference type="ARBA" id="ARBA00022692"/>
    </source>
</evidence>
<dbReference type="EMBL" id="MIPT01000001">
    <property type="protein sequence ID" value="OHT22039.1"/>
    <property type="molecule type" value="Genomic_DNA"/>
</dbReference>
<dbReference type="InterPro" id="IPR010949">
    <property type="entry name" value="TonB_Hb/transfer/lactofer_rcpt"/>
</dbReference>
<name>A0A1S1HIB1_9SPHN</name>
<evidence type="ECO:0000256" key="11">
    <source>
        <dbReference type="PROSITE-ProRule" id="PRU01360"/>
    </source>
</evidence>
<dbReference type="PROSITE" id="PS00430">
    <property type="entry name" value="TONB_DEPENDENT_REC_1"/>
    <property type="match status" value="1"/>
</dbReference>
<accession>A0A1S1HIB1</accession>
<comment type="caution">
    <text evidence="17">The sequence shown here is derived from an EMBL/GenBank/DDBJ whole genome shotgun (WGS) entry which is preliminary data.</text>
</comment>
<evidence type="ECO:0000256" key="9">
    <source>
        <dbReference type="ARBA" id="ARBA00023170"/>
    </source>
</evidence>
<dbReference type="NCBIfam" id="TIGR01786">
    <property type="entry name" value="TonB-hemlactrns"/>
    <property type="match status" value="1"/>
</dbReference>
<dbReference type="GO" id="GO:0015344">
    <property type="term" value="F:siderophore uptake transmembrane transporter activity"/>
    <property type="evidence" value="ECO:0007669"/>
    <property type="project" value="TreeGrafter"/>
</dbReference>
<evidence type="ECO:0000256" key="4">
    <source>
        <dbReference type="ARBA" id="ARBA00022452"/>
    </source>
</evidence>
<dbReference type="InterPro" id="IPR010916">
    <property type="entry name" value="TonB_box_CS"/>
</dbReference>
<keyword evidence="6" id="KW-0732">Signal</keyword>
<comment type="similarity">
    <text evidence="2 11 13">Belongs to the TonB-dependent receptor family.</text>
</comment>
<dbReference type="GO" id="GO:0009279">
    <property type="term" value="C:cell outer membrane"/>
    <property type="evidence" value="ECO:0007669"/>
    <property type="project" value="UniProtKB-SubCell"/>
</dbReference>
<evidence type="ECO:0000259" key="15">
    <source>
        <dbReference type="Pfam" id="PF00593"/>
    </source>
</evidence>
<sequence>MREMTKGFGEKASGGCTGLWMRAAGRTALAVAMLSPLALTGPAAAQDGDPLVRIDARNTITVTATRIPTSILDVPATVSVIDDRRIADDLVSDVKDLVRYEPGVSVRRAPARFGAAQGSTGRDGNAGFNIRGLEGNRVLIQVDGIRIPDDFSFGAQAVGRGDYVDLSLVKSVEILRGPASALYGSDGLAGAVSFTTSDPADILKNQDFAALGRVAYESADDQFSETAILAGRSGDWSALVAYTRRDGHELDNEGTNDAPNATRTKPNPQDTRSDAVLGKIVWTPNDAHRVRLTVDYLNDHVDTNVLSGIAAPPATGPLPGTAVIGLTAADRTERTRVSLDWRYQGSGLVDSAQVALWYQDSEARQFTAEDRYTAADRTRLNTFENRVIGASAEARSDFATGPLAHRLVYGADISSTRQKGLRDGTVPTAPDTFPSRAFPVTDYTLVGAYLADEIALADGAITIFPALRFDYYDLDPKADPLLPQFAAASQDGSRVSPKIGVVGKIGGGASLFANYARGFKAPLPSQVNQFFENPTSPFFAYRSIPNPDLKPETSETVEGGLRFGSAAIDASVTGFWGRYRNFISQEQVGSHAGTPTDPIIFQFINLDRVKIKGIEGKLEGRSAIGITGTIAISYATGNVAGDNGARSPLMSIDPLKLVAGIGYRDKADRFGGQLILTHSAGKEARRTDPGQCGSSCYTPDGFTIVDATAFVKLNDMFTVRAGIFNIFDTKYAWWSDVRGLAATPATLAVGDAYTQPGRNASVSLSVRF</sequence>
<dbReference type="InterPro" id="IPR039426">
    <property type="entry name" value="TonB-dep_rcpt-like"/>
</dbReference>
<dbReference type="PANTHER" id="PTHR30069">
    <property type="entry name" value="TONB-DEPENDENT OUTER MEMBRANE RECEPTOR"/>
    <property type="match status" value="1"/>
</dbReference>
<dbReference type="InterPro" id="IPR036942">
    <property type="entry name" value="Beta-barrel_TonB_sf"/>
</dbReference>
<evidence type="ECO:0000256" key="2">
    <source>
        <dbReference type="ARBA" id="ARBA00009810"/>
    </source>
</evidence>
<evidence type="ECO:0000256" key="1">
    <source>
        <dbReference type="ARBA" id="ARBA00004571"/>
    </source>
</evidence>
<dbReference type="GO" id="GO:0044718">
    <property type="term" value="P:siderophore transmembrane transport"/>
    <property type="evidence" value="ECO:0007669"/>
    <property type="project" value="TreeGrafter"/>
</dbReference>
<keyword evidence="8 11" id="KW-0472">Membrane</keyword>
<evidence type="ECO:0000256" key="13">
    <source>
        <dbReference type="RuleBase" id="RU003357"/>
    </source>
</evidence>
<evidence type="ECO:0000256" key="7">
    <source>
        <dbReference type="ARBA" id="ARBA00023077"/>
    </source>
</evidence>
<proteinExistence type="inferred from homology"/>
<feature type="domain" description="TonB-dependent receptor-like beta-barrel" evidence="15">
    <location>
        <begin position="291"/>
        <end position="726"/>
    </location>
</feature>
<dbReference type="NCBIfam" id="TIGR01785">
    <property type="entry name" value="TonB-hemin"/>
    <property type="match status" value="1"/>
</dbReference>
<dbReference type="PROSITE" id="PS52016">
    <property type="entry name" value="TONB_DEPENDENT_REC_3"/>
    <property type="match status" value="1"/>
</dbReference>
<dbReference type="AlphaFoldDB" id="A0A1S1HIB1"/>
<dbReference type="PANTHER" id="PTHR30069:SF29">
    <property type="entry name" value="HEMOGLOBIN AND HEMOGLOBIN-HAPTOGLOBIN-BINDING PROTEIN 1-RELATED"/>
    <property type="match status" value="1"/>
</dbReference>
<feature type="compositionally biased region" description="Polar residues" evidence="14">
    <location>
        <begin position="253"/>
        <end position="270"/>
    </location>
</feature>
<dbReference type="Proteomes" id="UP000179467">
    <property type="component" value="Unassembled WGS sequence"/>
</dbReference>
<reference evidence="17 18" key="1">
    <citation type="submission" date="2016-09" db="EMBL/GenBank/DDBJ databases">
        <title>Metabolic pathway, cell adaptation mechanisms and a novel monoxygenase revealed through proteogenomic-transcription analysis of a Sphingomonas haloaromaticamans strain degrading the fungicide ortho-phenylphenol.</title>
        <authorList>
            <person name="Perruchon C."/>
            <person name="Papadopoulou E.S."/>
            <person name="Rousidou C."/>
            <person name="Vasileiadis S."/>
            <person name="Tanou G."/>
            <person name="Amoutzias G."/>
            <person name="Molassiotis A."/>
            <person name="Karpouzas D.G."/>
        </authorList>
    </citation>
    <scope>NUCLEOTIDE SEQUENCE [LARGE SCALE GENOMIC DNA]</scope>
    <source>
        <strain evidence="17 18">P3</strain>
    </source>
</reference>
<feature type="domain" description="TonB-dependent receptor plug" evidence="16">
    <location>
        <begin position="72"/>
        <end position="191"/>
    </location>
</feature>
<dbReference type="CDD" id="cd01347">
    <property type="entry name" value="ligand_gated_channel"/>
    <property type="match status" value="1"/>
</dbReference>
<feature type="short sequence motif" description="TonB box" evidence="12">
    <location>
        <begin position="59"/>
        <end position="65"/>
    </location>
</feature>
<organism evidence="17 18">
    <name type="scientific">Edaphosphingomonas haloaromaticamans</name>
    <dbReference type="NCBI Taxonomy" id="653954"/>
    <lineage>
        <taxon>Bacteria</taxon>
        <taxon>Pseudomonadati</taxon>
        <taxon>Pseudomonadota</taxon>
        <taxon>Alphaproteobacteria</taxon>
        <taxon>Sphingomonadales</taxon>
        <taxon>Rhizorhabdaceae</taxon>
        <taxon>Edaphosphingomonas</taxon>
    </lineage>
</organism>
<dbReference type="Pfam" id="PF00593">
    <property type="entry name" value="TonB_dep_Rec_b-barrel"/>
    <property type="match status" value="1"/>
</dbReference>
<dbReference type="SUPFAM" id="SSF56935">
    <property type="entry name" value="Porins"/>
    <property type="match status" value="1"/>
</dbReference>
<dbReference type="Pfam" id="PF07715">
    <property type="entry name" value="Plug"/>
    <property type="match status" value="1"/>
</dbReference>
<dbReference type="InterPro" id="IPR000531">
    <property type="entry name" value="Beta-barrel_TonB"/>
</dbReference>
<evidence type="ECO:0000256" key="12">
    <source>
        <dbReference type="PROSITE-ProRule" id="PRU10143"/>
    </source>
</evidence>
<protein>
    <submittedName>
        <fullName evidence="17">Hemoglobin and hemoglobin-haptoglobin-binding protein A</fullName>
    </submittedName>
</protein>
<evidence type="ECO:0000313" key="18">
    <source>
        <dbReference type="Proteomes" id="UP000179467"/>
    </source>
</evidence>
<gene>
    <name evidence="17" type="primary">hgpA</name>
    <name evidence="17" type="ORF">BHE75_04055</name>
</gene>
<evidence type="ECO:0000256" key="10">
    <source>
        <dbReference type="ARBA" id="ARBA00023237"/>
    </source>
</evidence>
<evidence type="ECO:0000256" key="8">
    <source>
        <dbReference type="ARBA" id="ARBA00023136"/>
    </source>
</evidence>
<dbReference type="InterPro" id="IPR037066">
    <property type="entry name" value="Plug_dom_sf"/>
</dbReference>
<keyword evidence="7 12" id="KW-0798">TonB box</keyword>
<keyword evidence="4 11" id="KW-1134">Transmembrane beta strand</keyword>
<evidence type="ECO:0000256" key="3">
    <source>
        <dbReference type="ARBA" id="ARBA00022448"/>
    </source>
</evidence>
<dbReference type="GO" id="GO:0015232">
    <property type="term" value="F:heme transmembrane transporter activity"/>
    <property type="evidence" value="ECO:0007669"/>
    <property type="project" value="InterPro"/>
</dbReference>